<evidence type="ECO:0000313" key="7">
    <source>
        <dbReference type="Proteomes" id="UP000246132"/>
    </source>
</evidence>
<dbReference type="RefSeq" id="WP_109767799.1">
    <property type="nucleotide sequence ID" value="NZ_QFWV02000004.1"/>
</dbReference>
<protein>
    <submittedName>
        <fullName evidence="6">N-alpha-acetyl diaminobutyric acid deacetylase DoeB</fullName>
    </submittedName>
</protein>
<dbReference type="NCBIfam" id="TIGR02994">
    <property type="entry name" value="ectoine_eutE"/>
    <property type="match status" value="1"/>
</dbReference>
<evidence type="ECO:0000256" key="2">
    <source>
        <dbReference type="ARBA" id="ARBA00022723"/>
    </source>
</evidence>
<dbReference type="SUPFAM" id="SSF53187">
    <property type="entry name" value="Zn-dependent exopeptidases"/>
    <property type="match status" value="1"/>
</dbReference>
<evidence type="ECO:0000313" key="6">
    <source>
        <dbReference type="EMBL" id="RKF07048.1"/>
    </source>
</evidence>
<accession>A0A3A8ACH9</accession>
<keyword evidence="7" id="KW-1185">Reference proteome</keyword>
<comment type="cofactor">
    <cofactor evidence="1">
        <name>Zn(2+)</name>
        <dbReference type="ChEBI" id="CHEBI:29105"/>
    </cofactor>
</comment>
<evidence type="ECO:0000256" key="3">
    <source>
        <dbReference type="ARBA" id="ARBA00022801"/>
    </source>
</evidence>
<evidence type="ECO:0000259" key="5">
    <source>
        <dbReference type="Pfam" id="PF24827"/>
    </source>
</evidence>
<reference evidence="6 7" key="1">
    <citation type="journal article" date="2018" name="Int. J. Syst. Bacteriol.">
        <title>Oceaniradius stylonemae gen. nov., sp. nov., isolated from a red alga, Stylonema cornu-cervi.</title>
        <authorList>
            <person name="Jeong S."/>
        </authorList>
    </citation>
    <scope>NUCLEOTIDE SEQUENCE [LARGE SCALE GENOMIC DNA]</scope>
    <source>
        <strain evidence="6 7">StC1</strain>
    </source>
</reference>
<dbReference type="CDD" id="cd06252">
    <property type="entry name" value="M14_ASTE_ASPA-like"/>
    <property type="match status" value="1"/>
</dbReference>
<proteinExistence type="predicted"/>
<feature type="domain" description="Succinylglutamate desuccinylase/Aspartoacylase catalytic" evidence="5">
    <location>
        <begin position="48"/>
        <end position="235"/>
    </location>
</feature>
<keyword evidence="3" id="KW-0378">Hydrolase</keyword>
<evidence type="ECO:0000256" key="4">
    <source>
        <dbReference type="ARBA" id="ARBA00022833"/>
    </source>
</evidence>
<dbReference type="InterPro" id="IPR055438">
    <property type="entry name" value="AstE_AspA_cat"/>
</dbReference>
<dbReference type="GO" id="GO:0016811">
    <property type="term" value="F:hydrolase activity, acting on carbon-nitrogen (but not peptide) bonds, in linear amides"/>
    <property type="evidence" value="ECO:0007669"/>
    <property type="project" value="InterPro"/>
</dbReference>
<dbReference type="PANTHER" id="PTHR37326">
    <property type="entry name" value="BLL3975 PROTEIN"/>
    <property type="match status" value="1"/>
</dbReference>
<name>A0A3A8ACH9_9HYPH</name>
<dbReference type="GO" id="GO:0016788">
    <property type="term" value="F:hydrolase activity, acting on ester bonds"/>
    <property type="evidence" value="ECO:0007669"/>
    <property type="project" value="InterPro"/>
</dbReference>
<dbReference type="InterPro" id="IPR014336">
    <property type="entry name" value="DoeB"/>
</dbReference>
<dbReference type="InterPro" id="IPR053138">
    <property type="entry name" value="N-alpha-Ac-DABA_deacetylase"/>
</dbReference>
<dbReference type="Pfam" id="PF24827">
    <property type="entry name" value="AstE_AspA_cat"/>
    <property type="match status" value="1"/>
</dbReference>
<dbReference type="PANTHER" id="PTHR37326:SF1">
    <property type="entry name" value="BLL3975 PROTEIN"/>
    <property type="match status" value="1"/>
</dbReference>
<dbReference type="EMBL" id="QFWV02000004">
    <property type="protein sequence ID" value="RKF07048.1"/>
    <property type="molecule type" value="Genomic_DNA"/>
</dbReference>
<keyword evidence="4" id="KW-0862">Zinc</keyword>
<dbReference type="Proteomes" id="UP000246132">
    <property type="component" value="Unassembled WGS sequence"/>
</dbReference>
<sequence>MSAASPITASIVLDADGIRHGHLRLPHSHDGSAWGHVMIPITVARNGDGPTALLTGGSHGDEYEGPLALMDLANTLRPEAMAGRVIILPAMNHPAFAAARRTSPIDGGNLNRVFPGAPDGTVTEKIAHYVASEILPRADIVLDIHSGGKTLDFIPFAAIHETGDPSQTEAARAAMEAFGAPHAMIMRELDPAGMFDTVAEQAGKVFVTTELGGGGTATAASVGIARRGVRNLLIHAGIVDGSIEPAPSRLLSIDHEGCFHLSPGAGILEPCRDLGVMVQEGELIARIWPADRTGVAPAEIAALSSGLLAGRHFPGLIAMGDCLAVIARPVG</sequence>
<dbReference type="Gene3D" id="3.40.630.10">
    <property type="entry name" value="Zn peptidases"/>
    <property type="match status" value="1"/>
</dbReference>
<dbReference type="OrthoDB" id="9782876at2"/>
<evidence type="ECO:0000256" key="1">
    <source>
        <dbReference type="ARBA" id="ARBA00001947"/>
    </source>
</evidence>
<organism evidence="6 7">
    <name type="scientific">Oceaniradius stylonematis</name>
    <dbReference type="NCBI Taxonomy" id="2184161"/>
    <lineage>
        <taxon>Bacteria</taxon>
        <taxon>Pseudomonadati</taxon>
        <taxon>Pseudomonadota</taxon>
        <taxon>Alphaproteobacteria</taxon>
        <taxon>Hyphomicrobiales</taxon>
        <taxon>Ahrensiaceae</taxon>
        <taxon>Oceaniradius</taxon>
    </lineage>
</organism>
<dbReference type="GO" id="GO:0046872">
    <property type="term" value="F:metal ion binding"/>
    <property type="evidence" value="ECO:0007669"/>
    <property type="project" value="UniProtKB-KW"/>
</dbReference>
<keyword evidence="2" id="KW-0479">Metal-binding</keyword>
<gene>
    <name evidence="6" type="primary">doeB</name>
    <name evidence="6" type="ORF">DEM25_004055</name>
</gene>
<dbReference type="AlphaFoldDB" id="A0A3A8ACH9"/>
<dbReference type="PIRSF" id="PIRSF039012">
    <property type="entry name" value="ASP"/>
    <property type="match status" value="1"/>
</dbReference>
<comment type="caution">
    <text evidence="6">The sequence shown here is derived from an EMBL/GenBank/DDBJ whole genome shotgun (WGS) entry which is preliminary data.</text>
</comment>
<dbReference type="InterPro" id="IPR043795">
    <property type="entry name" value="N-alpha-Ac-DABA-like"/>
</dbReference>